<evidence type="ECO:0000256" key="1">
    <source>
        <dbReference type="SAM" id="MobiDB-lite"/>
    </source>
</evidence>
<feature type="compositionally biased region" description="Polar residues" evidence="1">
    <location>
        <begin position="1"/>
        <end position="12"/>
    </location>
</feature>
<reference evidence="2 3" key="1">
    <citation type="submission" date="2019-01" db="EMBL/GenBank/DDBJ databases">
        <title>Sequencing of cultivated peanut Arachis hypogaea provides insights into genome evolution and oil improvement.</title>
        <authorList>
            <person name="Chen X."/>
        </authorList>
    </citation>
    <scope>NUCLEOTIDE SEQUENCE [LARGE SCALE GENOMIC DNA]</scope>
    <source>
        <strain evidence="3">cv. Fuhuasheng</strain>
        <tissue evidence="2">Leaves</tissue>
    </source>
</reference>
<name>A0A445CAM7_ARAHY</name>
<proteinExistence type="predicted"/>
<dbReference type="EMBL" id="SDMP01000007">
    <property type="protein sequence ID" value="RYR48004.1"/>
    <property type="molecule type" value="Genomic_DNA"/>
</dbReference>
<accession>A0A445CAM7</accession>
<sequence length="120" mass="13655">MATNGASSTSRRSVNKVRQENSASNSVSCVVHAGDLNDGVIPRTISNPNRIFLGCAFYKGKQPHCKFFVWVNEHLARIGSNDCISDKRHLGEKDVEVVEKEEKLDVWIIGWLFWRRRLLL</sequence>
<evidence type="ECO:0000313" key="2">
    <source>
        <dbReference type="EMBL" id="RYR48004.1"/>
    </source>
</evidence>
<evidence type="ECO:0008006" key="4">
    <source>
        <dbReference type="Google" id="ProtNLM"/>
    </source>
</evidence>
<dbReference type="AlphaFoldDB" id="A0A445CAM7"/>
<keyword evidence="3" id="KW-1185">Reference proteome</keyword>
<comment type="caution">
    <text evidence="2">The sequence shown here is derived from an EMBL/GenBank/DDBJ whole genome shotgun (WGS) entry which is preliminary data.</text>
</comment>
<dbReference type="Proteomes" id="UP000289738">
    <property type="component" value="Chromosome A07"/>
</dbReference>
<protein>
    <recommendedName>
        <fullName evidence="4">Zinc finger GRF-type domain-containing protein</fullName>
    </recommendedName>
</protein>
<gene>
    <name evidence="2" type="ORF">Ahy_A07g033994</name>
</gene>
<feature type="region of interest" description="Disordered" evidence="1">
    <location>
        <begin position="1"/>
        <end position="24"/>
    </location>
</feature>
<organism evidence="2 3">
    <name type="scientific">Arachis hypogaea</name>
    <name type="common">Peanut</name>
    <dbReference type="NCBI Taxonomy" id="3818"/>
    <lineage>
        <taxon>Eukaryota</taxon>
        <taxon>Viridiplantae</taxon>
        <taxon>Streptophyta</taxon>
        <taxon>Embryophyta</taxon>
        <taxon>Tracheophyta</taxon>
        <taxon>Spermatophyta</taxon>
        <taxon>Magnoliopsida</taxon>
        <taxon>eudicotyledons</taxon>
        <taxon>Gunneridae</taxon>
        <taxon>Pentapetalae</taxon>
        <taxon>rosids</taxon>
        <taxon>fabids</taxon>
        <taxon>Fabales</taxon>
        <taxon>Fabaceae</taxon>
        <taxon>Papilionoideae</taxon>
        <taxon>50 kb inversion clade</taxon>
        <taxon>dalbergioids sensu lato</taxon>
        <taxon>Dalbergieae</taxon>
        <taxon>Pterocarpus clade</taxon>
        <taxon>Arachis</taxon>
    </lineage>
</organism>
<evidence type="ECO:0000313" key="3">
    <source>
        <dbReference type="Proteomes" id="UP000289738"/>
    </source>
</evidence>